<dbReference type="RefSeq" id="WP_135348674.1">
    <property type="nucleotide sequence ID" value="NZ_SRJD01000010.1"/>
</dbReference>
<evidence type="ECO:0000313" key="3">
    <source>
        <dbReference type="Proteomes" id="UP000298347"/>
    </source>
</evidence>
<organism evidence="2 3">
    <name type="scientific">Sporolactobacillus shoreae</name>
    <dbReference type="NCBI Taxonomy" id="1465501"/>
    <lineage>
        <taxon>Bacteria</taxon>
        <taxon>Bacillati</taxon>
        <taxon>Bacillota</taxon>
        <taxon>Bacilli</taxon>
        <taxon>Bacillales</taxon>
        <taxon>Sporolactobacillaceae</taxon>
        <taxon>Sporolactobacillus</taxon>
    </lineage>
</organism>
<dbReference type="InterPro" id="IPR000182">
    <property type="entry name" value="GNAT_dom"/>
</dbReference>
<name>A0A4Z0GLY0_9BACL</name>
<dbReference type="PROSITE" id="PS51186">
    <property type="entry name" value="GNAT"/>
    <property type="match status" value="1"/>
</dbReference>
<dbReference type="EMBL" id="SRJD01000010">
    <property type="protein sequence ID" value="TGA98011.1"/>
    <property type="molecule type" value="Genomic_DNA"/>
</dbReference>
<dbReference type="InterPro" id="IPR016181">
    <property type="entry name" value="Acyl_CoA_acyltransferase"/>
</dbReference>
<dbReference type="SUPFAM" id="SSF55729">
    <property type="entry name" value="Acyl-CoA N-acyltransferases (Nat)"/>
    <property type="match status" value="1"/>
</dbReference>
<reference evidence="2 3" key="1">
    <citation type="journal article" date="2015" name="Int. J. Syst. Evol. Microbiol.">
        <title>Sporolactobacillus shoreae sp. nov. and Sporolactobacillus spathodeae sp. nov., two spore-forming lactic acid bacteria isolated from tree barks in Thailand.</title>
        <authorList>
            <person name="Thamacharoensuk T."/>
            <person name="Kitahara M."/>
            <person name="Ohkuma M."/>
            <person name="Thongchul N."/>
            <person name="Tanasupawat S."/>
        </authorList>
    </citation>
    <scope>NUCLEOTIDE SEQUENCE [LARGE SCALE GENOMIC DNA]</scope>
    <source>
        <strain evidence="2 3">BK92</strain>
    </source>
</reference>
<evidence type="ECO:0000259" key="1">
    <source>
        <dbReference type="PROSITE" id="PS51186"/>
    </source>
</evidence>
<dbReference type="Proteomes" id="UP000298347">
    <property type="component" value="Unassembled WGS sequence"/>
</dbReference>
<dbReference type="InterPro" id="IPR027365">
    <property type="entry name" value="GNAT_acetyltra_YdfB-like"/>
</dbReference>
<dbReference type="Gene3D" id="3.40.630.30">
    <property type="match status" value="1"/>
</dbReference>
<dbReference type="GO" id="GO:0016747">
    <property type="term" value="F:acyltransferase activity, transferring groups other than amino-acyl groups"/>
    <property type="evidence" value="ECO:0007669"/>
    <property type="project" value="InterPro"/>
</dbReference>
<dbReference type="AlphaFoldDB" id="A0A4Z0GLY0"/>
<dbReference type="Pfam" id="PF12746">
    <property type="entry name" value="GNAT_acetyltran"/>
    <property type="match status" value="1"/>
</dbReference>
<keyword evidence="3" id="KW-1185">Reference proteome</keyword>
<proteinExistence type="predicted"/>
<comment type="caution">
    <text evidence="2">The sequence shown here is derived from an EMBL/GenBank/DDBJ whole genome shotgun (WGS) entry which is preliminary data.</text>
</comment>
<evidence type="ECO:0000313" key="2">
    <source>
        <dbReference type="EMBL" id="TGA98011.1"/>
    </source>
</evidence>
<feature type="domain" description="N-acetyltransferase" evidence="1">
    <location>
        <begin position="134"/>
        <end position="265"/>
    </location>
</feature>
<dbReference type="OrthoDB" id="248489at2"/>
<keyword evidence="2" id="KW-0808">Transferase</keyword>
<gene>
    <name evidence="2" type="ORF">E4665_10135</name>
</gene>
<protein>
    <submittedName>
        <fullName evidence="2">GNAT family N-acetyltransferase</fullName>
    </submittedName>
</protein>
<sequence length="265" mass="29625">MIRQLAEKDREAVLAFAGDRPAENLFIIGDIDAFGFDSDTVTVWGDFDESGSLTSILLRYKENFIPYARNIDQLDGKAWGDVIIQAGPLRMISGLKTQVGKILPYISRTEKGKKLCFYAKREDDLPLNKDAARGDVKMAFPEEADKIVQLRSEIAEFADSSEDPSDLQKNMEKGFSRTYYIEEKDEPVSVVSTTAETRGAAMIVGVCTKKGYEHRGFATGCLIKMIAALKAEHKQPCLFYDNPEAGKIYKKLGFSDIGEWVMVSY</sequence>
<accession>A0A4Z0GLY0</accession>